<dbReference type="EMBL" id="JBHUFV010000098">
    <property type="protein sequence ID" value="MFD1939995.1"/>
    <property type="molecule type" value="Genomic_DNA"/>
</dbReference>
<evidence type="ECO:0000256" key="1">
    <source>
        <dbReference type="SAM" id="MobiDB-lite"/>
    </source>
</evidence>
<organism evidence="4 5">
    <name type="scientific">Nonomuraea mangrovi</name>
    <dbReference type="NCBI Taxonomy" id="2316207"/>
    <lineage>
        <taxon>Bacteria</taxon>
        <taxon>Bacillati</taxon>
        <taxon>Actinomycetota</taxon>
        <taxon>Actinomycetes</taxon>
        <taxon>Streptosporangiales</taxon>
        <taxon>Streptosporangiaceae</taxon>
        <taxon>Nonomuraea</taxon>
    </lineage>
</organism>
<evidence type="ECO:0000259" key="3">
    <source>
        <dbReference type="Pfam" id="PF11350"/>
    </source>
</evidence>
<gene>
    <name evidence="4" type="ORF">ACFSKW_51915</name>
</gene>
<protein>
    <submittedName>
        <fullName evidence="4">DUF3152 domain-containing protein</fullName>
    </submittedName>
</protein>
<evidence type="ECO:0000313" key="4">
    <source>
        <dbReference type="EMBL" id="MFD1939995.1"/>
    </source>
</evidence>
<feature type="signal peptide" evidence="2">
    <location>
        <begin position="1"/>
        <end position="17"/>
    </location>
</feature>
<evidence type="ECO:0000256" key="2">
    <source>
        <dbReference type="SAM" id="SignalP"/>
    </source>
</evidence>
<dbReference type="RefSeq" id="WP_379582787.1">
    <property type="nucleotide sequence ID" value="NZ_JBHUFV010000098.1"/>
</dbReference>
<keyword evidence="5" id="KW-1185">Reference proteome</keyword>
<feature type="chain" id="PRO_5045811887" evidence="2">
    <location>
        <begin position="18"/>
        <end position="235"/>
    </location>
</feature>
<evidence type="ECO:0000313" key="5">
    <source>
        <dbReference type="Proteomes" id="UP001597368"/>
    </source>
</evidence>
<feature type="compositionally biased region" description="Low complexity" evidence="1">
    <location>
        <begin position="36"/>
        <end position="51"/>
    </location>
</feature>
<dbReference type="Proteomes" id="UP001597368">
    <property type="component" value="Unassembled WGS sequence"/>
</dbReference>
<name>A0ABW4TDA8_9ACTN</name>
<dbReference type="Pfam" id="PF11350">
    <property type="entry name" value="DUF3152"/>
    <property type="match status" value="1"/>
</dbReference>
<comment type="caution">
    <text evidence="4">The sequence shown here is derived from an EMBL/GenBank/DDBJ whole genome shotgun (WGS) entry which is preliminary data.</text>
</comment>
<feature type="domain" description="DUF3152" evidence="3">
    <location>
        <begin position="60"/>
        <end position="220"/>
    </location>
</feature>
<accession>A0ABW4TDA8</accession>
<sequence>MALGVVFFLLTECGAPAAVSRVEPPPPTPEPAEVSRAGARPPAPKAASPPRLVKAKRPVKVPDRGSGRYRVVAGGAAPRKGRGAAVRYQVEVEGGLPFSPQEFAASVHATLNDPRSWGRFRRVDHGPTRLSVALTSPLTTDAQCLPLRTGGELSCWNGRRSVINAVRWARGVESYRGDLTAYRQYVINHEVGHGLGHHHVGCPGRGRPAPVMVQQSKSLESCLPNPWPYPSAGER</sequence>
<proteinExistence type="predicted"/>
<dbReference type="SUPFAM" id="SSF55486">
    <property type="entry name" value="Metalloproteases ('zincins'), catalytic domain"/>
    <property type="match status" value="1"/>
</dbReference>
<keyword evidence="2" id="KW-0732">Signal</keyword>
<feature type="region of interest" description="Disordered" evidence="1">
    <location>
        <begin position="18"/>
        <end position="59"/>
    </location>
</feature>
<reference evidence="5" key="1">
    <citation type="journal article" date="2019" name="Int. J. Syst. Evol. Microbiol.">
        <title>The Global Catalogue of Microorganisms (GCM) 10K type strain sequencing project: providing services to taxonomists for standard genome sequencing and annotation.</title>
        <authorList>
            <consortium name="The Broad Institute Genomics Platform"/>
            <consortium name="The Broad Institute Genome Sequencing Center for Infectious Disease"/>
            <person name="Wu L."/>
            <person name="Ma J."/>
        </authorList>
    </citation>
    <scope>NUCLEOTIDE SEQUENCE [LARGE SCALE GENOMIC DNA]</scope>
    <source>
        <strain evidence="5">ICMP 6774ER</strain>
    </source>
</reference>
<dbReference type="InterPro" id="IPR022603">
    <property type="entry name" value="DUF3152"/>
</dbReference>